<reference evidence="7 8" key="1">
    <citation type="submission" date="2019-03" db="EMBL/GenBank/DDBJ databases">
        <title>Metabolic potential of uncultured bacteria and archaea associated with petroleum seepage in deep-sea sediments.</title>
        <authorList>
            <person name="Dong X."/>
            <person name="Hubert C."/>
        </authorList>
    </citation>
    <scope>NUCLEOTIDE SEQUENCE [LARGE SCALE GENOMIC DNA]</scope>
    <source>
        <strain evidence="7">E29_bin78</strain>
    </source>
</reference>
<comment type="function">
    <text evidence="5">Possible subunit of a heme lyase.</text>
</comment>
<keyword evidence="5" id="KW-1133">Transmembrane helix</keyword>
<organism evidence="7 8">
    <name type="scientific">Aerophobetes bacterium</name>
    <dbReference type="NCBI Taxonomy" id="2030807"/>
    <lineage>
        <taxon>Bacteria</taxon>
        <taxon>Candidatus Aerophobota</taxon>
    </lineage>
</organism>
<evidence type="ECO:0000256" key="4">
    <source>
        <dbReference type="ARBA" id="ARBA00023004"/>
    </source>
</evidence>
<dbReference type="GO" id="GO:0046872">
    <property type="term" value="F:metal ion binding"/>
    <property type="evidence" value="ECO:0007669"/>
    <property type="project" value="UniProtKB-KW"/>
</dbReference>
<dbReference type="EMBL" id="SOJK01000143">
    <property type="protein sequence ID" value="TET46087.1"/>
    <property type="molecule type" value="Genomic_DNA"/>
</dbReference>
<dbReference type="Gene3D" id="1.10.8.640">
    <property type="entry name" value="Cytochrome C biogenesis protein"/>
    <property type="match status" value="1"/>
</dbReference>
<keyword evidence="3 5" id="KW-0479">Metal-binding</keyword>
<comment type="similarity">
    <text evidence="1 5">Belongs to the CcmH/CycL/Ccl2/NrfF family.</text>
</comment>
<dbReference type="InterPro" id="IPR038297">
    <property type="entry name" value="CcmH/CycL/NrfF/Ccl2_sf"/>
</dbReference>
<evidence type="ECO:0000313" key="7">
    <source>
        <dbReference type="EMBL" id="TET46087.1"/>
    </source>
</evidence>
<sequence>TKDQIIGYFVAQYGEKILAAPPKKGFNLTAWITPFVVIALGAGIVYLVITKWVFRGKIRQKRIRKTHPQEIEDKYRKKLKKELEEFEF</sequence>
<feature type="transmembrane region" description="Helical" evidence="5">
    <location>
        <begin position="31"/>
        <end position="54"/>
    </location>
</feature>
<dbReference type="Proteomes" id="UP000320679">
    <property type="component" value="Unassembled WGS sequence"/>
</dbReference>
<evidence type="ECO:0000256" key="3">
    <source>
        <dbReference type="ARBA" id="ARBA00022723"/>
    </source>
</evidence>
<dbReference type="InterPro" id="IPR005616">
    <property type="entry name" value="CcmH/CycL/Ccl2/NrfF_N"/>
</dbReference>
<feature type="non-terminal residue" evidence="7">
    <location>
        <position position="1"/>
    </location>
</feature>
<evidence type="ECO:0000313" key="8">
    <source>
        <dbReference type="Proteomes" id="UP000320679"/>
    </source>
</evidence>
<evidence type="ECO:0000256" key="5">
    <source>
        <dbReference type="RuleBase" id="RU364112"/>
    </source>
</evidence>
<keyword evidence="5" id="KW-0732">Signal</keyword>
<accession>A0A523UU53</accession>
<dbReference type="Pfam" id="PF03918">
    <property type="entry name" value="CcmH"/>
    <property type="match status" value="1"/>
</dbReference>
<evidence type="ECO:0000256" key="1">
    <source>
        <dbReference type="ARBA" id="ARBA00010342"/>
    </source>
</evidence>
<evidence type="ECO:0000259" key="6">
    <source>
        <dbReference type="Pfam" id="PF03918"/>
    </source>
</evidence>
<dbReference type="AlphaFoldDB" id="A0A523UU53"/>
<proteinExistence type="inferred from homology"/>
<name>A0A523UU53_UNCAE</name>
<keyword evidence="4 5" id="KW-0408">Iron</keyword>
<feature type="domain" description="CcmH/CycL/Ccl2/NrfF N-terminal" evidence="6">
    <location>
        <begin position="1"/>
        <end position="59"/>
    </location>
</feature>
<evidence type="ECO:0000256" key="2">
    <source>
        <dbReference type="ARBA" id="ARBA00022617"/>
    </source>
</evidence>
<keyword evidence="2 5" id="KW-0349">Heme</keyword>
<gene>
    <name evidence="7" type="ORF">E3J59_03375</name>
</gene>
<comment type="caution">
    <text evidence="7">The sequence shown here is derived from an EMBL/GenBank/DDBJ whole genome shotgun (WGS) entry which is preliminary data.</text>
</comment>
<keyword evidence="5" id="KW-0472">Membrane</keyword>
<protein>
    <recommendedName>
        <fullName evidence="5">Cytochrome c-type biogenesis protein</fullName>
    </recommendedName>
</protein>
<keyword evidence="5" id="KW-0812">Transmembrane</keyword>